<dbReference type="PANTHER" id="PTHR13966">
    <property type="entry name" value="ENDONUCLEASE RELATED"/>
    <property type="match status" value="1"/>
</dbReference>
<protein>
    <submittedName>
        <fullName evidence="6">DNA/RNA non-specific endonuclease</fullName>
    </submittedName>
</protein>
<keyword evidence="3" id="KW-0812">Transmembrane</keyword>
<dbReference type="Proteomes" id="UP000315648">
    <property type="component" value="Unassembled WGS sequence"/>
</dbReference>
<keyword evidence="3" id="KW-0472">Membrane</keyword>
<dbReference type="PANTHER" id="PTHR13966:SF5">
    <property type="entry name" value="ENDONUCLEASE G, MITOCHONDRIAL"/>
    <property type="match status" value="1"/>
</dbReference>
<dbReference type="GO" id="GO:0004519">
    <property type="term" value="F:endonuclease activity"/>
    <property type="evidence" value="ECO:0007669"/>
    <property type="project" value="UniProtKB-KW"/>
</dbReference>
<evidence type="ECO:0000313" key="6">
    <source>
        <dbReference type="EMBL" id="TSJ76901.1"/>
    </source>
</evidence>
<evidence type="ECO:0000313" key="7">
    <source>
        <dbReference type="Proteomes" id="UP000315648"/>
    </source>
</evidence>
<dbReference type="InterPro" id="IPR020821">
    <property type="entry name" value="ENPP1-3/EXOG-like_nuc-like"/>
</dbReference>
<keyword evidence="7" id="KW-1185">Reference proteome</keyword>
<accession>A0A556QJW2</accession>
<keyword evidence="6" id="KW-0378">Hydrolase</keyword>
<sequence length="316" mass="35052">MSARARKGARRGGKIKAVFWFNVVLLAVMGGWFVMQPEPRRAEVSKLVENYFEKSKRIELLDVAQDIYRLYYSGDFVTATAAGDRTHIYGGLPATGKFPHAIRVLVNKGYIAGYCDALENPAWVAYRVGDVAKVETPAPRPDNFETDLRTAARVPSSAYTNSGYDRGHMAPNYAVATRYGEAAQRETFLMSNIAPQRHALNAGVWKEMEMKVATSYPGRFGEVWVLAGPVFGVRPAKLPNGTAVPEAFFMIVIDESDGRIRAQALIFPQEAPAGADARRFVVSIDEVERRTGLDFLTELDAVAEDSLESKHVDRVW</sequence>
<dbReference type="RefSeq" id="WP_144230721.1">
    <property type="nucleotide sequence ID" value="NZ_CBCRVV010000017.1"/>
</dbReference>
<keyword evidence="2" id="KW-0479">Metal-binding</keyword>
<dbReference type="OrthoDB" id="9811262at2"/>
<comment type="caution">
    <text evidence="6">The sequence shown here is derived from an EMBL/GenBank/DDBJ whole genome shotgun (WGS) entry which is preliminary data.</text>
</comment>
<keyword evidence="6" id="KW-0540">Nuclease</keyword>
<proteinExistence type="predicted"/>
<evidence type="ECO:0000256" key="3">
    <source>
        <dbReference type="SAM" id="Phobius"/>
    </source>
</evidence>
<evidence type="ECO:0000256" key="2">
    <source>
        <dbReference type="PIRSR" id="PIRSR640255-2"/>
    </source>
</evidence>
<feature type="active site" description="Proton acceptor" evidence="1">
    <location>
        <position position="168"/>
    </location>
</feature>
<organism evidence="6 7">
    <name type="scientific">Rariglobus hedericola</name>
    <dbReference type="NCBI Taxonomy" id="2597822"/>
    <lineage>
        <taxon>Bacteria</taxon>
        <taxon>Pseudomonadati</taxon>
        <taxon>Verrucomicrobiota</taxon>
        <taxon>Opitutia</taxon>
        <taxon>Opitutales</taxon>
        <taxon>Opitutaceae</taxon>
        <taxon>Rariglobus</taxon>
    </lineage>
</organism>
<keyword evidence="6" id="KW-0255">Endonuclease</keyword>
<dbReference type="Gene3D" id="3.40.570.10">
    <property type="entry name" value="Extracellular Endonuclease, subunit A"/>
    <property type="match status" value="1"/>
</dbReference>
<dbReference type="InterPro" id="IPR044929">
    <property type="entry name" value="DNA/RNA_non-sp_Endonuclease_sf"/>
</dbReference>
<dbReference type="SMART" id="SM00477">
    <property type="entry name" value="NUC"/>
    <property type="match status" value="1"/>
</dbReference>
<feature type="transmembrane region" description="Helical" evidence="3">
    <location>
        <begin position="17"/>
        <end position="35"/>
    </location>
</feature>
<dbReference type="SUPFAM" id="SSF54060">
    <property type="entry name" value="His-Me finger endonucleases"/>
    <property type="match status" value="1"/>
</dbReference>
<dbReference type="SMART" id="SM00892">
    <property type="entry name" value="Endonuclease_NS"/>
    <property type="match status" value="1"/>
</dbReference>
<dbReference type="AlphaFoldDB" id="A0A556QJW2"/>
<dbReference type="GO" id="GO:0003676">
    <property type="term" value="F:nucleic acid binding"/>
    <property type="evidence" value="ECO:0007669"/>
    <property type="project" value="InterPro"/>
</dbReference>
<dbReference type="InterPro" id="IPR040255">
    <property type="entry name" value="Non-specific_endonuclease"/>
</dbReference>
<dbReference type="GO" id="GO:0016787">
    <property type="term" value="F:hydrolase activity"/>
    <property type="evidence" value="ECO:0007669"/>
    <property type="project" value="InterPro"/>
</dbReference>
<dbReference type="EMBL" id="VMBG01000002">
    <property type="protein sequence ID" value="TSJ76901.1"/>
    <property type="molecule type" value="Genomic_DNA"/>
</dbReference>
<gene>
    <name evidence="6" type="ORF">FPL22_12345</name>
</gene>
<feature type="binding site" evidence="2">
    <location>
        <position position="201"/>
    </location>
    <ligand>
        <name>Mg(2+)</name>
        <dbReference type="ChEBI" id="CHEBI:18420"/>
        <note>catalytic</note>
    </ligand>
</feature>
<dbReference type="InterPro" id="IPR001604">
    <property type="entry name" value="Endo_G_ENPP1-like_dom"/>
</dbReference>
<dbReference type="GO" id="GO:0046872">
    <property type="term" value="F:metal ion binding"/>
    <property type="evidence" value="ECO:0007669"/>
    <property type="project" value="UniProtKB-KW"/>
</dbReference>
<keyword evidence="3" id="KW-1133">Transmembrane helix</keyword>
<dbReference type="InterPro" id="IPR044925">
    <property type="entry name" value="His-Me_finger_sf"/>
</dbReference>
<evidence type="ECO:0000259" key="5">
    <source>
        <dbReference type="SMART" id="SM00892"/>
    </source>
</evidence>
<feature type="domain" description="DNA/RNA non-specific endonuclease/pyrophosphatase/phosphodiesterase" evidence="5">
    <location>
        <begin position="106"/>
        <end position="302"/>
    </location>
</feature>
<name>A0A556QJW2_9BACT</name>
<reference evidence="6 7" key="1">
    <citation type="submission" date="2019-07" db="EMBL/GenBank/DDBJ databases">
        <title>Description of 53C-WASEF.</title>
        <authorList>
            <person name="Pitt A."/>
            <person name="Hahn M.W."/>
        </authorList>
    </citation>
    <scope>NUCLEOTIDE SEQUENCE [LARGE SCALE GENOMIC DNA]</scope>
    <source>
        <strain evidence="6 7">53C-WASEF</strain>
    </source>
</reference>
<evidence type="ECO:0000259" key="4">
    <source>
        <dbReference type="SMART" id="SM00477"/>
    </source>
</evidence>
<dbReference type="Pfam" id="PF01223">
    <property type="entry name" value="Endonuclease_NS"/>
    <property type="match status" value="1"/>
</dbReference>
<evidence type="ECO:0000256" key="1">
    <source>
        <dbReference type="PIRSR" id="PIRSR640255-1"/>
    </source>
</evidence>
<feature type="domain" description="ENPP1-3/EXOG-like endonuclease/phosphodiesterase" evidence="4">
    <location>
        <begin position="107"/>
        <end position="302"/>
    </location>
</feature>